<evidence type="ECO:0000313" key="1">
    <source>
        <dbReference type="EMBL" id="SHI06430.1"/>
    </source>
</evidence>
<dbReference type="Pfam" id="PF13151">
    <property type="entry name" value="DUF3990"/>
    <property type="match status" value="1"/>
</dbReference>
<gene>
    <name evidence="1" type="ORF">SAMN02745207_04150</name>
</gene>
<dbReference type="Proteomes" id="UP000184447">
    <property type="component" value="Unassembled WGS sequence"/>
</dbReference>
<evidence type="ECO:0008006" key="3">
    <source>
        <dbReference type="Google" id="ProtNLM"/>
    </source>
</evidence>
<dbReference type="STRING" id="1121316.SAMN02745207_04150"/>
<name>A0A1M5Y2W2_9CLOT</name>
<dbReference type="AlphaFoldDB" id="A0A1M5Y2W2"/>
<proteinExistence type="predicted"/>
<accession>A0A1M5Y2W2</accession>
<dbReference type="RefSeq" id="WP_073340937.1">
    <property type="nucleotide sequence ID" value="NZ_FQXM01000050.1"/>
</dbReference>
<dbReference type="InterPro" id="IPR025051">
    <property type="entry name" value="DUF3990"/>
</dbReference>
<keyword evidence="2" id="KW-1185">Reference proteome</keyword>
<dbReference type="EMBL" id="FQXM01000050">
    <property type="protein sequence ID" value="SHI06430.1"/>
    <property type="molecule type" value="Genomic_DNA"/>
</dbReference>
<evidence type="ECO:0000313" key="2">
    <source>
        <dbReference type="Proteomes" id="UP000184447"/>
    </source>
</evidence>
<organism evidence="1 2">
    <name type="scientific">Clostridium grantii DSM 8605</name>
    <dbReference type="NCBI Taxonomy" id="1121316"/>
    <lineage>
        <taxon>Bacteria</taxon>
        <taxon>Bacillati</taxon>
        <taxon>Bacillota</taxon>
        <taxon>Clostridia</taxon>
        <taxon>Eubacteriales</taxon>
        <taxon>Clostridiaceae</taxon>
        <taxon>Clostridium</taxon>
    </lineage>
</organism>
<sequence>MILYHGSNVLVDNPILLKANRTLDFGHGFYTTTSREQARKWAVIKSRRENSDKGIISIYEVEEDILKKNNLNVRIFRGASKSWLKFVLDNRIQEGYIHEFDVVKGCVADDRVYACLNAFENQFMDFDTVIKELKTYKLNDQVSFHTVKALNHLKFLDYEEV</sequence>
<protein>
    <recommendedName>
        <fullName evidence="3">DUF3990 domain-containing protein</fullName>
    </recommendedName>
</protein>
<dbReference type="OrthoDB" id="9813772at2"/>
<reference evidence="1 2" key="1">
    <citation type="submission" date="2016-11" db="EMBL/GenBank/DDBJ databases">
        <authorList>
            <person name="Jaros S."/>
            <person name="Januszkiewicz K."/>
            <person name="Wedrychowicz H."/>
        </authorList>
    </citation>
    <scope>NUCLEOTIDE SEQUENCE [LARGE SCALE GENOMIC DNA]</scope>
    <source>
        <strain evidence="1 2">DSM 8605</strain>
    </source>
</reference>